<proteinExistence type="predicted"/>
<feature type="region of interest" description="Disordered" evidence="2">
    <location>
        <begin position="30"/>
        <end position="76"/>
    </location>
</feature>
<protein>
    <submittedName>
        <fullName evidence="3">Uncharacterized protein</fullName>
    </submittedName>
</protein>
<dbReference type="Proteomes" id="UP000236161">
    <property type="component" value="Unassembled WGS sequence"/>
</dbReference>
<sequence length="293" mass="31244">MTVGIFIDPRRRASETMFMFAGVAGFVRDKPPEAGRPAQSGQASARRPSAREGVSKRPRIRLSNSGGATADAGSSRGAVCAASRSLQSGIQMTSTVDSIVIVADDEVQPVETGVVAQSSIPLAMEVLDGPSQDRSTLTPVSSPSALSVGLETSSGAGQKEASSGSSSAQFFARNISVLLDQVKKRVASNGQASALERRTEVLELKVEEVLTLLRRLQPSEAKKAIAELESKCARCEGNLESAVLEIEGLKKEKAALAARVEELEEENRRRRSSRSRSSGFLFRVYLFFLDGGL</sequence>
<feature type="coiled-coil region" evidence="1">
    <location>
        <begin position="225"/>
        <end position="273"/>
    </location>
</feature>
<gene>
    <name evidence="3" type="ORF">AXF42_Ash000747</name>
</gene>
<evidence type="ECO:0000313" key="4">
    <source>
        <dbReference type="Proteomes" id="UP000236161"/>
    </source>
</evidence>
<keyword evidence="4" id="KW-1185">Reference proteome</keyword>
<evidence type="ECO:0000256" key="2">
    <source>
        <dbReference type="SAM" id="MobiDB-lite"/>
    </source>
</evidence>
<feature type="compositionally biased region" description="Low complexity" evidence="2">
    <location>
        <begin position="153"/>
        <end position="163"/>
    </location>
</feature>
<keyword evidence="1" id="KW-0175">Coiled coil</keyword>
<dbReference type="EMBL" id="KZ451982">
    <property type="protein sequence ID" value="PKA54911.1"/>
    <property type="molecule type" value="Genomic_DNA"/>
</dbReference>
<evidence type="ECO:0000256" key="1">
    <source>
        <dbReference type="SAM" id="Coils"/>
    </source>
</evidence>
<accession>A0A2I0AH75</accession>
<dbReference type="AlphaFoldDB" id="A0A2I0AH75"/>
<feature type="compositionally biased region" description="Polar residues" evidence="2">
    <location>
        <begin position="132"/>
        <end position="145"/>
    </location>
</feature>
<feature type="region of interest" description="Disordered" evidence="2">
    <location>
        <begin position="130"/>
        <end position="163"/>
    </location>
</feature>
<organism evidence="3 4">
    <name type="scientific">Apostasia shenzhenica</name>
    <dbReference type="NCBI Taxonomy" id="1088818"/>
    <lineage>
        <taxon>Eukaryota</taxon>
        <taxon>Viridiplantae</taxon>
        <taxon>Streptophyta</taxon>
        <taxon>Embryophyta</taxon>
        <taxon>Tracheophyta</taxon>
        <taxon>Spermatophyta</taxon>
        <taxon>Magnoliopsida</taxon>
        <taxon>Liliopsida</taxon>
        <taxon>Asparagales</taxon>
        <taxon>Orchidaceae</taxon>
        <taxon>Apostasioideae</taxon>
        <taxon>Apostasia</taxon>
    </lineage>
</organism>
<evidence type="ECO:0000313" key="3">
    <source>
        <dbReference type="EMBL" id="PKA54911.1"/>
    </source>
</evidence>
<reference evidence="3 4" key="1">
    <citation type="journal article" date="2017" name="Nature">
        <title>The Apostasia genome and the evolution of orchids.</title>
        <authorList>
            <person name="Zhang G.Q."/>
            <person name="Liu K.W."/>
            <person name="Li Z."/>
            <person name="Lohaus R."/>
            <person name="Hsiao Y.Y."/>
            <person name="Niu S.C."/>
            <person name="Wang J.Y."/>
            <person name="Lin Y.C."/>
            <person name="Xu Q."/>
            <person name="Chen L.J."/>
            <person name="Yoshida K."/>
            <person name="Fujiwara S."/>
            <person name="Wang Z.W."/>
            <person name="Zhang Y.Q."/>
            <person name="Mitsuda N."/>
            <person name="Wang M."/>
            <person name="Liu G.H."/>
            <person name="Pecoraro L."/>
            <person name="Huang H.X."/>
            <person name="Xiao X.J."/>
            <person name="Lin M."/>
            <person name="Wu X.Y."/>
            <person name="Wu W.L."/>
            <person name="Chen Y.Y."/>
            <person name="Chang S.B."/>
            <person name="Sakamoto S."/>
            <person name="Ohme-Takagi M."/>
            <person name="Yagi M."/>
            <person name="Zeng S.J."/>
            <person name="Shen C.Y."/>
            <person name="Yeh C.M."/>
            <person name="Luo Y.B."/>
            <person name="Tsai W.C."/>
            <person name="Van de Peer Y."/>
            <person name="Liu Z.J."/>
        </authorList>
    </citation>
    <scope>NUCLEOTIDE SEQUENCE [LARGE SCALE GENOMIC DNA]</scope>
    <source>
        <strain evidence="4">cv. Shenzhen</strain>
        <tissue evidence="3">Stem</tissue>
    </source>
</reference>
<name>A0A2I0AH75_9ASPA</name>